<dbReference type="InterPro" id="IPR050158">
    <property type="entry name" value="Ubiquitin_ubiquitin-like"/>
</dbReference>
<evidence type="ECO:0000256" key="1">
    <source>
        <dbReference type="SAM" id="MobiDB-lite"/>
    </source>
</evidence>
<dbReference type="PANTHER" id="PTHR10666">
    <property type="entry name" value="UBIQUITIN"/>
    <property type="match status" value="1"/>
</dbReference>
<protein>
    <submittedName>
        <fullName evidence="3">Ubiquitin</fullName>
    </submittedName>
</protein>
<gene>
    <name evidence="3" type="ORF">AK812_SmicGene10387</name>
</gene>
<dbReference type="Proteomes" id="UP000186817">
    <property type="component" value="Unassembled WGS sequence"/>
</dbReference>
<dbReference type="Pfam" id="PF00240">
    <property type="entry name" value="ubiquitin"/>
    <property type="match status" value="1"/>
</dbReference>
<dbReference type="Gene3D" id="3.10.20.90">
    <property type="entry name" value="Phosphatidylinositol 3-kinase Catalytic Subunit, Chain A, domain 1"/>
    <property type="match status" value="1"/>
</dbReference>
<comment type="caution">
    <text evidence="3">The sequence shown here is derived from an EMBL/GenBank/DDBJ whole genome shotgun (WGS) entry which is preliminary data.</text>
</comment>
<proteinExistence type="predicted"/>
<reference evidence="3 4" key="1">
    <citation type="submission" date="2016-02" db="EMBL/GenBank/DDBJ databases">
        <title>Genome analysis of coral dinoflagellate symbionts highlights evolutionary adaptations to a symbiotic lifestyle.</title>
        <authorList>
            <person name="Aranda M."/>
            <person name="Li Y."/>
            <person name="Liew Y.J."/>
            <person name="Baumgarten S."/>
            <person name="Simakov O."/>
            <person name="Wilson M."/>
            <person name="Piel J."/>
            <person name="Ashoor H."/>
            <person name="Bougouffa S."/>
            <person name="Bajic V.B."/>
            <person name="Ryu T."/>
            <person name="Ravasi T."/>
            <person name="Bayer T."/>
            <person name="Micklem G."/>
            <person name="Kim H."/>
            <person name="Bhak J."/>
            <person name="Lajeunesse T.C."/>
            <person name="Voolstra C.R."/>
        </authorList>
    </citation>
    <scope>NUCLEOTIDE SEQUENCE [LARGE SCALE GENOMIC DNA]</scope>
    <source>
        <strain evidence="3 4">CCMP2467</strain>
    </source>
</reference>
<feature type="region of interest" description="Disordered" evidence="1">
    <location>
        <begin position="1154"/>
        <end position="1225"/>
    </location>
</feature>
<dbReference type="SMART" id="SM00213">
    <property type="entry name" value="UBQ"/>
    <property type="match status" value="1"/>
</dbReference>
<keyword evidence="4" id="KW-1185">Reference proteome</keyword>
<dbReference type="PRINTS" id="PR00348">
    <property type="entry name" value="UBIQUITIN"/>
</dbReference>
<accession>A0A1Q9EFU2</accession>
<feature type="region of interest" description="Disordered" evidence="1">
    <location>
        <begin position="470"/>
        <end position="539"/>
    </location>
</feature>
<feature type="compositionally biased region" description="Basic and acidic residues" evidence="1">
    <location>
        <begin position="480"/>
        <end position="505"/>
    </location>
</feature>
<evidence type="ECO:0000259" key="2">
    <source>
        <dbReference type="PROSITE" id="PS50053"/>
    </source>
</evidence>
<dbReference type="EMBL" id="LSRX01000163">
    <property type="protein sequence ID" value="OLQ06300.1"/>
    <property type="molecule type" value="Genomic_DNA"/>
</dbReference>
<evidence type="ECO:0000313" key="4">
    <source>
        <dbReference type="Proteomes" id="UP000186817"/>
    </source>
</evidence>
<dbReference type="InterPro" id="IPR019956">
    <property type="entry name" value="Ubiquitin_dom"/>
</dbReference>
<feature type="region of interest" description="Disordered" evidence="1">
    <location>
        <begin position="1"/>
        <end position="23"/>
    </location>
</feature>
<feature type="domain" description="Ubiquitin-like" evidence="2">
    <location>
        <begin position="1239"/>
        <end position="1315"/>
    </location>
</feature>
<dbReference type="InterPro" id="IPR000626">
    <property type="entry name" value="Ubiquitin-like_dom"/>
</dbReference>
<sequence>MGAGNSAPKPLATSFGEEAAGRRGPSLGSILLEGPEANRYRVLLVTPLRIQVFDGHDGKSVELEDSFPAVSELRRLKCRASRTPDPGELRAQVTELEDQLKEVSRCGCGLHGAAAPLRLHTLRPPLRAGNRWGEGAAAAAAQLMRPAQYKHAAFLGFVSEFMQRQVLHSDPGKPDQGFVFGASTSVEFLLKHTITCTIGWTFVVSADPTHRYCGYSTSDVLATELHSMWPRICHTFNNGSVRSQIDFLGMRRPTADATARWAFHKRRQGEPMQFSLRNLRISLKLKAFKAASKALRQASRAARRAWFEGHIAAAERAAAHHDLGEVYRVINILAPKKRRDSVRIKNADGALLPPKAEFAEIFGYFKQVFSRREDFDMPTHPLEPISYNDIFAAVSKLKGGKADPPGSVPAELWSLCPEEYAAFLVQPTAVSAETITAVEEQATMEDLSMDAGLAAQARAELDLVFSAKTWEKPPAGEGEGAEKDKPAEEGDYERRPKWRRDESKGKGPSSGSWEGWGKRQWAQEATKEKPSQAEENPQTQELLRCLVKMSVRHEQELMRIRPDVGFIAFCDTSEHGCMAMLRGVALNWSELFTQGKVKSALKTVLALAMMRDMRERAEQTLQDEEKLQRCFNVGWARTGEKKQEIAEVPPLKHSEAMRLLDLLIEHLPREGVLTKFGSTKRLDLMKEFKTEVVPIMLQLGLRGQSSQQCYDALKTLSGCSIMKLQGVRWRPERAQKPPLAKALEDAYLATSFCDWANRSQQAVTWIMMTQGTAVGKLKVGVSSLSGMSCALSLPVHMQAVAEEERQLLQYLHLKVPAHRCHPSLTLLTRNEIIAMARELMLPGDWTSFCAYVDEIARSAQRDSIIGFPAPSYMALTNMPEAETLAEQFLQEGSGSLWSAVREVTRCLQFEEDPREVAQGQTFRLGLCSKGGILGVTRNTKTHVSVSKLLNAAVLSTYRQHRWTSLSVNLNNGLEPHHDRGNAPGSSLLIGLTHHRDGGLWIEDRFGGTVVSAEGQQVRGTVFATQAQAVLFDGRNRMHCSMPWKDCRCILVAYTVRPHANMTPEQRALLDDAGFIPPDSCAEGPATVPQGQRSWPPMNSHGADDGHNSGNEALGAAGTRIRLLEQAAEGKPQKNMGLIILARRGARYQLGSPEGSWSLSALPHRATTKQRVGGVGGRGSQEPLAPDQLQCQGRLRTDPTRYGRGLPGPNPHNGLPTGPQTPKPESLDFRDARSQAAMKLKVQIMTPSGPVKLQHEVDPNEDVDKLKGAIQEKAGTEPDNQRFIASGCQLDGGRTWTDYNIQEGALIHVVLKKPADAAK</sequence>
<evidence type="ECO:0000313" key="3">
    <source>
        <dbReference type="EMBL" id="OLQ06300.1"/>
    </source>
</evidence>
<dbReference type="OrthoDB" id="10688036at2759"/>
<dbReference type="PROSITE" id="PS50053">
    <property type="entry name" value="UBIQUITIN_2"/>
    <property type="match status" value="1"/>
</dbReference>
<name>A0A1Q9EFU2_SYMMI</name>
<organism evidence="3 4">
    <name type="scientific">Symbiodinium microadriaticum</name>
    <name type="common">Dinoflagellate</name>
    <name type="synonym">Zooxanthella microadriatica</name>
    <dbReference type="NCBI Taxonomy" id="2951"/>
    <lineage>
        <taxon>Eukaryota</taxon>
        <taxon>Sar</taxon>
        <taxon>Alveolata</taxon>
        <taxon>Dinophyceae</taxon>
        <taxon>Suessiales</taxon>
        <taxon>Symbiodiniaceae</taxon>
        <taxon>Symbiodinium</taxon>
    </lineage>
</organism>
<dbReference type="InterPro" id="IPR029071">
    <property type="entry name" value="Ubiquitin-like_domsf"/>
</dbReference>
<dbReference type="SUPFAM" id="SSF54236">
    <property type="entry name" value="Ubiquitin-like"/>
    <property type="match status" value="1"/>
</dbReference>